<dbReference type="Proteomes" id="UP000183649">
    <property type="component" value="Unassembled WGS sequence"/>
</dbReference>
<dbReference type="GO" id="GO:0005835">
    <property type="term" value="C:fatty acid synthase complex"/>
    <property type="evidence" value="ECO:0007669"/>
    <property type="project" value="InterPro"/>
</dbReference>
<sequence length="482" mass="50504">MTDTLCNRTFDDIAIGDHASLQRTLTQNDIATFAVMSGDANPSHVNADFAQSTPFRQVVAHGMWSGALLSNLLGTVLPGPGTVYVDQSLHFHLPVMLGDTVTVSVTAREKWADTHRIRFDCAVVNQRGETVVSGEALVQAPTEKVCLARTQLPQLRLVDDGPRLRALVEQARAGCAGHSPMRVAVVHPVNAVSIQGAIDAAQAGLIEPIWIGPENRIRAAAQEAGIDLSPWQLMPTEHSHAAAALAVELARNGKVGALMKGALHTDELMHAAFDAQNGLRTGRRASHVFVIDAPAADRLLFITDTAINIDPDLDTKRDIAQNAIELAQALGIATPRMAILAAVETVNANMQATLHAAALCKMADRGQIIGAILDGPLAFDNAISAAAAKTKGITSPVAGVADILLTPDLESGNMLAKQLEYLGGATIAGLVIGTRVPIILTSRADGVPARLASSALAVLLRQAQMRAVGLLDAPPAASTQGA</sequence>
<evidence type="ECO:0000256" key="3">
    <source>
        <dbReference type="ARBA" id="ARBA00023315"/>
    </source>
</evidence>
<dbReference type="Gene3D" id="3.40.718.10">
    <property type="entry name" value="Isopropylmalate Dehydrogenase"/>
    <property type="match status" value="1"/>
</dbReference>
<name>A0A0K6HZV6_9BURK</name>
<proteinExistence type="predicted"/>
<dbReference type="InterPro" id="IPR003965">
    <property type="entry name" value="Fatty_acid_synthase"/>
</dbReference>
<dbReference type="STRING" id="339866.GCA_001418255_01428"/>
<dbReference type="AlphaFoldDB" id="A0A0K6HZV6"/>
<dbReference type="NCBIfam" id="NF006045">
    <property type="entry name" value="PRK08190.1"/>
    <property type="match status" value="1"/>
</dbReference>
<dbReference type="InterPro" id="IPR002539">
    <property type="entry name" value="MaoC-like_dom"/>
</dbReference>
<dbReference type="OrthoDB" id="9774179at2"/>
<organism evidence="6 7">
    <name type="scientific">Thiomonas bhubaneswarensis</name>
    <dbReference type="NCBI Taxonomy" id="339866"/>
    <lineage>
        <taxon>Bacteria</taxon>
        <taxon>Pseudomonadati</taxon>
        <taxon>Pseudomonadota</taxon>
        <taxon>Betaproteobacteria</taxon>
        <taxon>Burkholderiales</taxon>
        <taxon>Thiomonas</taxon>
    </lineage>
</organism>
<evidence type="ECO:0000313" key="6">
    <source>
        <dbReference type="EMBL" id="CUA96567.1"/>
    </source>
</evidence>
<dbReference type="GO" id="GO:0006633">
    <property type="term" value="P:fatty acid biosynthetic process"/>
    <property type="evidence" value="ECO:0007669"/>
    <property type="project" value="InterPro"/>
</dbReference>
<dbReference type="RefSeq" id="WP_055450335.1">
    <property type="nucleotide sequence ID" value="NZ_CYHF01000004.1"/>
</dbReference>
<dbReference type="FunFam" id="3.10.129.10:FF:000042">
    <property type="entry name" value="MaoC domain protein dehydratase"/>
    <property type="match status" value="1"/>
</dbReference>
<feature type="domain" description="Phosphate acetyl/butaryl transferase" evidence="4">
    <location>
        <begin position="242"/>
        <end position="457"/>
    </location>
</feature>
<evidence type="ECO:0000259" key="5">
    <source>
        <dbReference type="Pfam" id="PF01575"/>
    </source>
</evidence>
<dbReference type="InterPro" id="IPR029069">
    <property type="entry name" value="HotDog_dom_sf"/>
</dbReference>
<dbReference type="EMBL" id="CYHF01000004">
    <property type="protein sequence ID" value="CUA96567.1"/>
    <property type="molecule type" value="Genomic_DNA"/>
</dbReference>
<keyword evidence="3" id="KW-0012">Acyltransferase</keyword>
<keyword evidence="7" id="KW-1185">Reference proteome</keyword>
<dbReference type="Pfam" id="PF01515">
    <property type="entry name" value="PTA_PTB"/>
    <property type="match status" value="1"/>
</dbReference>
<dbReference type="InterPro" id="IPR050500">
    <property type="entry name" value="Phos_Acetyltrans/Butyryltrans"/>
</dbReference>
<dbReference type="CDD" id="cd03449">
    <property type="entry name" value="R_hydratase"/>
    <property type="match status" value="1"/>
</dbReference>
<keyword evidence="1" id="KW-0808">Transferase</keyword>
<keyword evidence="2" id="KW-0456">Lyase</keyword>
<evidence type="ECO:0000256" key="2">
    <source>
        <dbReference type="ARBA" id="ARBA00023239"/>
    </source>
</evidence>
<evidence type="ECO:0000256" key="1">
    <source>
        <dbReference type="ARBA" id="ARBA00022679"/>
    </source>
</evidence>
<evidence type="ECO:0000313" key="7">
    <source>
        <dbReference type="Proteomes" id="UP000183649"/>
    </source>
</evidence>
<dbReference type="PRINTS" id="PR01483">
    <property type="entry name" value="FASYNTHASE"/>
</dbReference>
<feature type="domain" description="MaoC-like" evidence="5">
    <location>
        <begin position="20"/>
        <end position="110"/>
    </location>
</feature>
<protein>
    <submittedName>
        <fullName evidence="6">Phosphotransacetylase</fullName>
    </submittedName>
</protein>
<dbReference type="PANTHER" id="PTHR43356">
    <property type="entry name" value="PHOSPHATE ACETYLTRANSFERASE"/>
    <property type="match status" value="1"/>
</dbReference>
<dbReference type="SUPFAM" id="SSF53659">
    <property type="entry name" value="Isocitrate/Isopropylmalate dehydrogenase-like"/>
    <property type="match status" value="1"/>
</dbReference>
<dbReference type="SUPFAM" id="SSF54637">
    <property type="entry name" value="Thioesterase/thiol ester dehydrase-isomerase"/>
    <property type="match status" value="1"/>
</dbReference>
<dbReference type="GO" id="GO:0004312">
    <property type="term" value="F:fatty acid synthase activity"/>
    <property type="evidence" value="ECO:0007669"/>
    <property type="project" value="InterPro"/>
</dbReference>
<gene>
    <name evidence="6" type="ORF">Ga0061069_104198</name>
</gene>
<dbReference type="InterPro" id="IPR002505">
    <property type="entry name" value="PTA_PTB"/>
</dbReference>
<dbReference type="Pfam" id="PF01575">
    <property type="entry name" value="MaoC_dehydratas"/>
    <property type="match status" value="1"/>
</dbReference>
<dbReference type="GO" id="GO:0016836">
    <property type="term" value="F:hydro-lyase activity"/>
    <property type="evidence" value="ECO:0007669"/>
    <property type="project" value="UniProtKB-ARBA"/>
</dbReference>
<reference evidence="7" key="1">
    <citation type="submission" date="2015-08" db="EMBL/GenBank/DDBJ databases">
        <authorList>
            <person name="Varghese N."/>
        </authorList>
    </citation>
    <scope>NUCLEOTIDE SEQUENCE [LARGE SCALE GENOMIC DNA]</scope>
    <source>
        <strain evidence="7">DSM 18181</strain>
    </source>
</reference>
<accession>A0A0K6HZV6</accession>
<dbReference type="Gene3D" id="3.10.129.10">
    <property type="entry name" value="Hotdog Thioesterase"/>
    <property type="match status" value="1"/>
</dbReference>
<dbReference type="PANTHER" id="PTHR43356:SF2">
    <property type="entry name" value="PHOSPHATE ACETYLTRANSFERASE"/>
    <property type="match status" value="1"/>
</dbReference>
<dbReference type="NCBIfam" id="NF008852">
    <property type="entry name" value="PRK11890.1"/>
    <property type="match status" value="1"/>
</dbReference>
<evidence type="ECO:0000259" key="4">
    <source>
        <dbReference type="Pfam" id="PF01515"/>
    </source>
</evidence>